<dbReference type="RefSeq" id="WP_094067892.1">
    <property type="nucleotide sequence ID" value="NZ_CABPSX010000001.1"/>
</dbReference>
<dbReference type="InterPro" id="IPR009187">
    <property type="entry name" value="Prok_Ku"/>
</dbReference>
<dbReference type="AlphaFoldDB" id="A0A5E5P0Z3"/>
<keyword evidence="2" id="KW-0227">DNA damage</keyword>
<protein>
    <recommendedName>
        <fullName evidence="2">Non-homologous end joining protein Ku</fullName>
    </recommendedName>
</protein>
<dbReference type="Pfam" id="PF02735">
    <property type="entry name" value="Ku"/>
    <property type="match status" value="1"/>
</dbReference>
<dbReference type="InterPro" id="IPR006164">
    <property type="entry name" value="DNA_bd_Ku70/Ku80"/>
</dbReference>
<dbReference type="PIRSF" id="PIRSF006493">
    <property type="entry name" value="Prok_Ku"/>
    <property type="match status" value="1"/>
</dbReference>
<comment type="similarity">
    <text evidence="2">Belongs to the prokaryotic Ku family.</text>
</comment>
<dbReference type="NCBIfam" id="TIGR02772">
    <property type="entry name" value="Ku_bact"/>
    <property type="match status" value="1"/>
</dbReference>
<feature type="region of interest" description="Disordered" evidence="3">
    <location>
        <begin position="276"/>
        <end position="340"/>
    </location>
</feature>
<keyword evidence="2" id="KW-0234">DNA repair</keyword>
<dbReference type="PANTHER" id="PTHR41251:SF1">
    <property type="entry name" value="NON-HOMOLOGOUS END JOINING PROTEIN KU"/>
    <property type="match status" value="1"/>
</dbReference>
<evidence type="ECO:0000313" key="6">
    <source>
        <dbReference type="Proteomes" id="UP000364291"/>
    </source>
</evidence>
<dbReference type="GO" id="GO:0006310">
    <property type="term" value="P:DNA recombination"/>
    <property type="evidence" value="ECO:0007669"/>
    <property type="project" value="UniProtKB-KW"/>
</dbReference>
<sequence>MARAIWKGAISFGLVNVPVTLFPASTTHTLDLDWLDKRTMSPVGYRRVNKENGKEVPRDQIVHGYEYEKGNYVVLSDDEIRSANPTATQTVDILAFVDATDVSFMYLDTPYYLVPERGGAKAYALLHAALIKAGKLGIARVVMHTRAHLAVLAPAGDALVLDTLRWQDEMRDPAEVGLTKEKLGKLASPGERELDMAIRLIDEMSGPWRPGDYHDTFQDDLKALIDRKIASGQTREVAQIEASAPKLSGNGNVTDLMALLKQSLGTRGKREDVAVEAQAVEPKAKAKASGSGKSTTSVTKSATKSAKKSTHKPAKAKPRRKTAAKTTSANKPSAKRAKGR</sequence>
<organism evidence="5 6">
    <name type="scientific">Pandoraea apista</name>
    <dbReference type="NCBI Taxonomy" id="93218"/>
    <lineage>
        <taxon>Bacteria</taxon>
        <taxon>Pseudomonadati</taxon>
        <taxon>Pseudomonadota</taxon>
        <taxon>Betaproteobacteria</taxon>
        <taxon>Burkholderiales</taxon>
        <taxon>Burkholderiaceae</taxon>
        <taxon>Pandoraea</taxon>
    </lineage>
</organism>
<dbReference type="GO" id="GO:0006303">
    <property type="term" value="P:double-strand break repair via nonhomologous end joining"/>
    <property type="evidence" value="ECO:0007669"/>
    <property type="project" value="UniProtKB-UniRule"/>
</dbReference>
<dbReference type="HAMAP" id="MF_01875">
    <property type="entry name" value="Prokaryotic_Ku"/>
    <property type="match status" value="1"/>
</dbReference>
<dbReference type="SMART" id="SM00559">
    <property type="entry name" value="Ku78"/>
    <property type="match status" value="1"/>
</dbReference>
<dbReference type="Proteomes" id="UP000364291">
    <property type="component" value="Unassembled WGS sequence"/>
</dbReference>
<keyword evidence="2" id="KW-0233">DNA recombination</keyword>
<dbReference type="EMBL" id="CABPSX010000001">
    <property type="protein sequence ID" value="VVG69913.1"/>
    <property type="molecule type" value="Genomic_DNA"/>
</dbReference>
<comment type="function">
    <text evidence="2">With LigD forms a non-homologous end joining (NHEJ) DNA repair enzyme, which repairs dsDNA breaks with reduced fidelity. Binds linear dsDNA with 5'- and 3'- overhangs but not closed circular dsDNA nor ssDNA. Recruits and stimulates the ligase activity of LigD.</text>
</comment>
<accession>A0A5E5P0Z3</accession>
<name>A0A5E5P0Z3_9BURK</name>
<feature type="compositionally biased region" description="Low complexity" evidence="3">
    <location>
        <begin position="287"/>
        <end position="304"/>
    </location>
</feature>
<comment type="subunit">
    <text evidence="2">Homodimer. Interacts with LigD.</text>
</comment>
<evidence type="ECO:0000259" key="4">
    <source>
        <dbReference type="SMART" id="SM00559"/>
    </source>
</evidence>
<dbReference type="SUPFAM" id="SSF100939">
    <property type="entry name" value="SPOC domain-like"/>
    <property type="match status" value="1"/>
</dbReference>
<dbReference type="Gene3D" id="2.40.290.10">
    <property type="match status" value="1"/>
</dbReference>
<dbReference type="OrthoDB" id="9795084at2"/>
<dbReference type="InterPro" id="IPR016194">
    <property type="entry name" value="SPOC-like_C_dom_sf"/>
</dbReference>
<evidence type="ECO:0000256" key="1">
    <source>
        <dbReference type="ARBA" id="ARBA00023125"/>
    </source>
</evidence>
<dbReference type="PANTHER" id="PTHR41251">
    <property type="entry name" value="NON-HOMOLOGOUS END JOINING PROTEIN KU"/>
    <property type="match status" value="1"/>
</dbReference>
<feature type="compositionally biased region" description="Basic residues" evidence="3">
    <location>
        <begin position="305"/>
        <end position="323"/>
    </location>
</feature>
<evidence type="ECO:0000256" key="3">
    <source>
        <dbReference type="SAM" id="MobiDB-lite"/>
    </source>
</evidence>
<reference evidence="5 6" key="1">
    <citation type="submission" date="2019-08" db="EMBL/GenBank/DDBJ databases">
        <authorList>
            <person name="Peeters C."/>
        </authorList>
    </citation>
    <scope>NUCLEOTIDE SEQUENCE [LARGE SCALE GENOMIC DNA]</scope>
    <source>
        <strain evidence="5 6">LMG 18089</strain>
    </source>
</reference>
<evidence type="ECO:0000313" key="5">
    <source>
        <dbReference type="EMBL" id="VVG69913.1"/>
    </source>
</evidence>
<evidence type="ECO:0000256" key="2">
    <source>
        <dbReference type="HAMAP-Rule" id="MF_01875"/>
    </source>
</evidence>
<dbReference type="CDD" id="cd00789">
    <property type="entry name" value="KU_like"/>
    <property type="match status" value="1"/>
</dbReference>
<proteinExistence type="inferred from homology"/>
<dbReference type="GO" id="GO:0003690">
    <property type="term" value="F:double-stranded DNA binding"/>
    <property type="evidence" value="ECO:0007669"/>
    <property type="project" value="UniProtKB-UniRule"/>
</dbReference>
<gene>
    <name evidence="2" type="primary">ku</name>
    <name evidence="5" type="ORF">PAP18089_00871</name>
</gene>
<keyword evidence="1 2" id="KW-0238">DNA-binding</keyword>
<feature type="domain" description="Ku" evidence="4">
    <location>
        <begin position="53"/>
        <end position="181"/>
    </location>
</feature>